<sequence length="165" mass="18061">MLNGPLRASVTMITELEELRPAVATQVISGGQDVTAIFQRQRRVSVASLGDFLALDPPTLYFRPCGISLVLSHWDSVLKTCVVAASWLVQSSDVSCVFGGERCAMIGQENSVFLTVAEMEKGGNLLLSASAELHTVYLRPNSLKWLVFWLKQALMLNFNSSSEPI</sequence>
<accession>A0AAE0XDK7</accession>
<organism evidence="1 2">
    <name type="scientific">Elysia crispata</name>
    <name type="common">lettuce slug</name>
    <dbReference type="NCBI Taxonomy" id="231223"/>
    <lineage>
        <taxon>Eukaryota</taxon>
        <taxon>Metazoa</taxon>
        <taxon>Spiralia</taxon>
        <taxon>Lophotrochozoa</taxon>
        <taxon>Mollusca</taxon>
        <taxon>Gastropoda</taxon>
        <taxon>Heterobranchia</taxon>
        <taxon>Euthyneura</taxon>
        <taxon>Panpulmonata</taxon>
        <taxon>Sacoglossa</taxon>
        <taxon>Placobranchoidea</taxon>
        <taxon>Plakobranchidae</taxon>
        <taxon>Elysia</taxon>
    </lineage>
</organism>
<dbReference type="AlphaFoldDB" id="A0AAE0XDK7"/>
<evidence type="ECO:0000313" key="2">
    <source>
        <dbReference type="Proteomes" id="UP001283361"/>
    </source>
</evidence>
<proteinExistence type="predicted"/>
<comment type="caution">
    <text evidence="1">The sequence shown here is derived from an EMBL/GenBank/DDBJ whole genome shotgun (WGS) entry which is preliminary data.</text>
</comment>
<dbReference type="Proteomes" id="UP001283361">
    <property type="component" value="Unassembled WGS sequence"/>
</dbReference>
<reference evidence="1" key="1">
    <citation type="journal article" date="2023" name="G3 (Bethesda)">
        <title>A reference genome for the long-term kleptoplast-retaining sea slug Elysia crispata morphotype clarki.</title>
        <authorList>
            <person name="Eastman K.E."/>
            <person name="Pendleton A.L."/>
            <person name="Shaikh M.A."/>
            <person name="Suttiyut T."/>
            <person name="Ogas R."/>
            <person name="Tomko P."/>
            <person name="Gavelis G."/>
            <person name="Widhalm J.R."/>
            <person name="Wisecaver J.H."/>
        </authorList>
    </citation>
    <scope>NUCLEOTIDE SEQUENCE</scope>
    <source>
        <strain evidence="1">ECLA1</strain>
    </source>
</reference>
<evidence type="ECO:0000313" key="1">
    <source>
        <dbReference type="EMBL" id="KAK3690728.1"/>
    </source>
</evidence>
<keyword evidence="2" id="KW-1185">Reference proteome</keyword>
<dbReference type="EMBL" id="JAWDGP010008107">
    <property type="protein sequence ID" value="KAK3690728.1"/>
    <property type="molecule type" value="Genomic_DNA"/>
</dbReference>
<gene>
    <name evidence="1" type="ORF">RRG08_061168</name>
</gene>
<protein>
    <submittedName>
        <fullName evidence="1">Uncharacterized protein</fullName>
    </submittedName>
</protein>
<name>A0AAE0XDK7_9GAST</name>